<dbReference type="InterPro" id="IPR008752">
    <property type="entry name" value="Peptidase_M11"/>
</dbReference>
<organism evidence="2 3">
    <name type="scientific">Edaphochlamys debaryana</name>
    <dbReference type="NCBI Taxonomy" id="47281"/>
    <lineage>
        <taxon>Eukaryota</taxon>
        <taxon>Viridiplantae</taxon>
        <taxon>Chlorophyta</taxon>
        <taxon>core chlorophytes</taxon>
        <taxon>Chlorophyceae</taxon>
        <taxon>CS clade</taxon>
        <taxon>Chlamydomonadales</taxon>
        <taxon>Chlamydomonadales incertae sedis</taxon>
        <taxon>Edaphochlamys</taxon>
    </lineage>
</organism>
<dbReference type="Proteomes" id="UP000612055">
    <property type="component" value="Unassembled WGS sequence"/>
</dbReference>
<accession>A0A836C491</accession>
<gene>
    <name evidence="2" type="ORF">HYH03_003389</name>
</gene>
<comment type="caution">
    <text evidence="2">The sequence shown here is derived from an EMBL/GenBank/DDBJ whole genome shotgun (WGS) entry which is preliminary data.</text>
</comment>
<reference evidence="2" key="1">
    <citation type="journal article" date="2020" name="bioRxiv">
        <title>Comparative genomics of Chlamydomonas.</title>
        <authorList>
            <person name="Craig R.J."/>
            <person name="Hasan A.R."/>
            <person name="Ness R.W."/>
            <person name="Keightley P.D."/>
        </authorList>
    </citation>
    <scope>NUCLEOTIDE SEQUENCE</scope>
    <source>
        <strain evidence="2">CCAP 11/70</strain>
    </source>
</reference>
<protein>
    <recommendedName>
        <fullName evidence="1">Peptidase M11 gametolysin domain-containing protein</fullName>
    </recommendedName>
</protein>
<feature type="domain" description="Peptidase M11 gametolysin" evidence="1">
    <location>
        <begin position="27"/>
        <end position="138"/>
    </location>
</feature>
<name>A0A836C491_9CHLO</name>
<evidence type="ECO:0000259" key="1">
    <source>
        <dbReference type="Pfam" id="PF05548"/>
    </source>
</evidence>
<evidence type="ECO:0000313" key="3">
    <source>
        <dbReference type="Proteomes" id="UP000612055"/>
    </source>
</evidence>
<sequence length="140" mass="15090">MATRAGSDGIGQEAPVSQVPTTDLRILFLIVRFCEAVDRGPSITPQALDAMLFGDGSDAPHLQGYFEHCSNGRSVLSRSNVRILDGIRVPCNGTLGDGGGTLYGPRRWRTSSCAFEDTFAWGELAAGQARQRLGDAEFER</sequence>
<dbReference type="Pfam" id="PF05548">
    <property type="entry name" value="Peptidase_M11"/>
    <property type="match status" value="1"/>
</dbReference>
<evidence type="ECO:0000313" key="2">
    <source>
        <dbReference type="EMBL" id="KAG2498643.1"/>
    </source>
</evidence>
<proteinExistence type="predicted"/>
<dbReference type="OrthoDB" id="545544at2759"/>
<keyword evidence="3" id="KW-1185">Reference proteome</keyword>
<dbReference type="AlphaFoldDB" id="A0A836C491"/>
<dbReference type="EMBL" id="JAEHOE010000009">
    <property type="protein sequence ID" value="KAG2498643.1"/>
    <property type="molecule type" value="Genomic_DNA"/>
</dbReference>